<dbReference type="PROSITE" id="PS00028">
    <property type="entry name" value="ZINC_FINGER_C2H2_1"/>
    <property type="match status" value="5"/>
</dbReference>
<dbReference type="Proteomes" id="UP000324832">
    <property type="component" value="Unassembled WGS sequence"/>
</dbReference>
<evidence type="ECO:0000256" key="8">
    <source>
        <dbReference type="SAM" id="MobiDB-lite"/>
    </source>
</evidence>
<feature type="domain" description="C2H2-type" evidence="9">
    <location>
        <begin position="249"/>
        <end position="276"/>
    </location>
</feature>
<comment type="subcellular location">
    <subcellularLocation>
        <location evidence="1">Nucleus</location>
    </subcellularLocation>
</comment>
<keyword evidence="5" id="KW-0862">Zinc</keyword>
<dbReference type="InterPro" id="IPR013087">
    <property type="entry name" value="Znf_C2H2_type"/>
</dbReference>
<accession>A0A5E4QWH6</accession>
<keyword evidence="6" id="KW-0539">Nucleus</keyword>
<evidence type="ECO:0000256" key="4">
    <source>
        <dbReference type="ARBA" id="ARBA00022771"/>
    </source>
</evidence>
<dbReference type="GO" id="GO:0000785">
    <property type="term" value="C:chromatin"/>
    <property type="evidence" value="ECO:0007669"/>
    <property type="project" value="TreeGrafter"/>
</dbReference>
<name>A0A5E4QWH6_9NEOP</name>
<evidence type="ECO:0000313" key="11">
    <source>
        <dbReference type="Proteomes" id="UP000324832"/>
    </source>
</evidence>
<dbReference type="GO" id="GO:0000981">
    <property type="term" value="F:DNA-binding transcription factor activity, RNA polymerase II-specific"/>
    <property type="evidence" value="ECO:0007669"/>
    <property type="project" value="TreeGrafter"/>
</dbReference>
<dbReference type="GO" id="GO:0031519">
    <property type="term" value="C:PcG protein complex"/>
    <property type="evidence" value="ECO:0007669"/>
    <property type="project" value="TreeGrafter"/>
</dbReference>
<evidence type="ECO:0000256" key="5">
    <source>
        <dbReference type="ARBA" id="ARBA00022833"/>
    </source>
</evidence>
<sequence>MEHKLFIKQEIKVEFEEIEHEVPESFNSREGDDEVNPHSNEDSMQGGVVYIKQELELEVDVEDHETPVTTSKARRKIIKKEKNIKENNEIGQGKSDKRDSDNRIQQITNKKLNEQNFHLKKTKNSYDGDIKTKDGLKIDTNNINTSTHSEDHYERISNIEVNSSTEFTKPENIEASMIEIEIPLIIQPNMNIVSNIILSDNEETDILTNNPLLMSDENKCRACSVCGKTFQCEASLLKHNRIHTGVRPYSCDECGKSFNRSYHLKLHRRIHTGERPYSCKVCGKNFNDVSNLKRHNIIHTGEKLYSCNECGKSFTYVSSLTQHNKIHTGQKVYCKVCGKGFIEKSSLKRHTKLHNAER</sequence>
<evidence type="ECO:0000256" key="6">
    <source>
        <dbReference type="ARBA" id="ARBA00023242"/>
    </source>
</evidence>
<feature type="domain" description="C2H2-type" evidence="9">
    <location>
        <begin position="277"/>
        <end position="304"/>
    </location>
</feature>
<dbReference type="SMART" id="SM00355">
    <property type="entry name" value="ZnF_C2H2"/>
    <property type="match status" value="5"/>
</dbReference>
<dbReference type="FunFam" id="3.30.160.60:FF:001111">
    <property type="entry name" value="Zinc finger protein 92 homolog"/>
    <property type="match status" value="1"/>
</dbReference>
<dbReference type="FunFam" id="3.30.160.60:FF:000016">
    <property type="entry name" value="zinc finger protein 37 homolog"/>
    <property type="match status" value="1"/>
</dbReference>
<dbReference type="InterPro" id="IPR036236">
    <property type="entry name" value="Znf_C2H2_sf"/>
</dbReference>
<feature type="region of interest" description="Disordered" evidence="8">
    <location>
        <begin position="20"/>
        <end position="43"/>
    </location>
</feature>
<dbReference type="AlphaFoldDB" id="A0A5E4QWH6"/>
<evidence type="ECO:0000256" key="2">
    <source>
        <dbReference type="ARBA" id="ARBA00022723"/>
    </source>
</evidence>
<feature type="domain" description="C2H2-type" evidence="9">
    <location>
        <begin position="221"/>
        <end position="248"/>
    </location>
</feature>
<gene>
    <name evidence="10" type="ORF">LSINAPIS_LOCUS11906</name>
</gene>
<dbReference type="SUPFAM" id="SSF57667">
    <property type="entry name" value="beta-beta-alpha zinc fingers"/>
    <property type="match status" value="3"/>
</dbReference>
<dbReference type="PANTHER" id="PTHR14003:SF23">
    <property type="entry name" value="ZINC FINGER PROTEIN 143"/>
    <property type="match status" value="1"/>
</dbReference>
<evidence type="ECO:0000256" key="1">
    <source>
        <dbReference type="ARBA" id="ARBA00004123"/>
    </source>
</evidence>
<dbReference type="EMBL" id="FZQP02005388">
    <property type="protein sequence ID" value="VVD01499.1"/>
    <property type="molecule type" value="Genomic_DNA"/>
</dbReference>
<organism evidence="10 11">
    <name type="scientific">Leptidea sinapis</name>
    <dbReference type="NCBI Taxonomy" id="189913"/>
    <lineage>
        <taxon>Eukaryota</taxon>
        <taxon>Metazoa</taxon>
        <taxon>Ecdysozoa</taxon>
        <taxon>Arthropoda</taxon>
        <taxon>Hexapoda</taxon>
        <taxon>Insecta</taxon>
        <taxon>Pterygota</taxon>
        <taxon>Neoptera</taxon>
        <taxon>Endopterygota</taxon>
        <taxon>Lepidoptera</taxon>
        <taxon>Glossata</taxon>
        <taxon>Ditrysia</taxon>
        <taxon>Papilionoidea</taxon>
        <taxon>Pieridae</taxon>
        <taxon>Dismorphiinae</taxon>
        <taxon>Leptidea</taxon>
    </lineage>
</organism>
<reference evidence="10 11" key="1">
    <citation type="submission" date="2017-07" db="EMBL/GenBank/DDBJ databases">
        <authorList>
            <person name="Talla V."/>
            <person name="Backstrom N."/>
        </authorList>
    </citation>
    <scope>NUCLEOTIDE SEQUENCE [LARGE SCALE GENOMIC DNA]</scope>
</reference>
<evidence type="ECO:0000313" key="10">
    <source>
        <dbReference type="EMBL" id="VVD01499.1"/>
    </source>
</evidence>
<dbReference type="Pfam" id="PF00096">
    <property type="entry name" value="zf-C2H2"/>
    <property type="match status" value="4"/>
</dbReference>
<dbReference type="Gene3D" id="3.30.160.60">
    <property type="entry name" value="Classic Zinc Finger"/>
    <property type="match status" value="5"/>
</dbReference>
<protein>
    <recommendedName>
        <fullName evidence="9">C2H2-type domain-containing protein</fullName>
    </recommendedName>
</protein>
<keyword evidence="4 7" id="KW-0863">Zinc-finger</keyword>
<dbReference type="GO" id="GO:0005667">
    <property type="term" value="C:transcription regulator complex"/>
    <property type="evidence" value="ECO:0007669"/>
    <property type="project" value="TreeGrafter"/>
</dbReference>
<feature type="compositionally biased region" description="Basic and acidic residues" evidence="8">
    <location>
        <begin position="20"/>
        <end position="41"/>
    </location>
</feature>
<keyword evidence="11" id="KW-1185">Reference proteome</keyword>
<feature type="domain" description="C2H2-type" evidence="9">
    <location>
        <begin position="305"/>
        <end position="332"/>
    </location>
</feature>
<feature type="domain" description="C2H2-type" evidence="9">
    <location>
        <begin position="332"/>
        <end position="358"/>
    </location>
</feature>
<dbReference type="FunFam" id="3.30.160.60:FF:002005">
    <property type="entry name" value="Zinc finger protein 200"/>
    <property type="match status" value="1"/>
</dbReference>
<proteinExistence type="predicted"/>
<keyword evidence="2" id="KW-0479">Metal-binding</keyword>
<dbReference type="FunFam" id="3.30.160.60:FF:000744">
    <property type="entry name" value="zinc finger E-box-binding homeobox 1"/>
    <property type="match status" value="1"/>
</dbReference>
<evidence type="ECO:0000259" key="9">
    <source>
        <dbReference type="PROSITE" id="PS50157"/>
    </source>
</evidence>
<keyword evidence="3" id="KW-0677">Repeat</keyword>
<dbReference type="PROSITE" id="PS50157">
    <property type="entry name" value="ZINC_FINGER_C2H2_2"/>
    <property type="match status" value="5"/>
</dbReference>
<dbReference type="Pfam" id="PF12874">
    <property type="entry name" value="zf-met"/>
    <property type="match status" value="1"/>
</dbReference>
<evidence type="ECO:0000256" key="7">
    <source>
        <dbReference type="PROSITE-ProRule" id="PRU00042"/>
    </source>
</evidence>
<evidence type="ECO:0000256" key="3">
    <source>
        <dbReference type="ARBA" id="ARBA00022737"/>
    </source>
</evidence>
<dbReference type="FunFam" id="3.30.160.60:FF:000446">
    <property type="entry name" value="Zinc finger protein"/>
    <property type="match status" value="1"/>
</dbReference>
<dbReference type="GO" id="GO:0008270">
    <property type="term" value="F:zinc ion binding"/>
    <property type="evidence" value="ECO:0007669"/>
    <property type="project" value="UniProtKB-KW"/>
</dbReference>
<dbReference type="PANTHER" id="PTHR14003">
    <property type="entry name" value="TRANSCRIPTIONAL REPRESSOR PROTEIN YY"/>
    <property type="match status" value="1"/>
</dbReference>
<dbReference type="GO" id="GO:0000978">
    <property type="term" value="F:RNA polymerase II cis-regulatory region sequence-specific DNA binding"/>
    <property type="evidence" value="ECO:0007669"/>
    <property type="project" value="TreeGrafter"/>
</dbReference>